<feature type="region of interest" description="Disordered" evidence="1">
    <location>
        <begin position="1"/>
        <end position="52"/>
    </location>
</feature>
<protein>
    <submittedName>
        <fullName evidence="2">Uncharacterized protein</fullName>
    </submittedName>
</protein>
<gene>
    <name evidence="2" type="ORF">AVDCRST_MAG73-2424</name>
</gene>
<name>A0A6J4UBD9_9BACT</name>
<evidence type="ECO:0000256" key="1">
    <source>
        <dbReference type="SAM" id="MobiDB-lite"/>
    </source>
</evidence>
<proteinExistence type="predicted"/>
<organism evidence="2">
    <name type="scientific">uncultured Thermomicrobiales bacterium</name>
    <dbReference type="NCBI Taxonomy" id="1645740"/>
    <lineage>
        <taxon>Bacteria</taxon>
        <taxon>Pseudomonadati</taxon>
        <taxon>Thermomicrobiota</taxon>
        <taxon>Thermomicrobia</taxon>
        <taxon>Thermomicrobiales</taxon>
        <taxon>environmental samples</taxon>
    </lineage>
</organism>
<feature type="non-terminal residue" evidence="2">
    <location>
        <position position="52"/>
    </location>
</feature>
<accession>A0A6J4UBD9</accession>
<sequence length="52" mass="5827">DPTRPSRRSPGDDHDHRRPARRAIGMPVRDAPPRSLPTTAPAKSDLRFRDGL</sequence>
<dbReference type="EMBL" id="CADCWE010000159">
    <property type="protein sequence ID" value="CAA9546110.1"/>
    <property type="molecule type" value="Genomic_DNA"/>
</dbReference>
<evidence type="ECO:0000313" key="2">
    <source>
        <dbReference type="EMBL" id="CAA9546110.1"/>
    </source>
</evidence>
<reference evidence="2" key="1">
    <citation type="submission" date="2020-02" db="EMBL/GenBank/DDBJ databases">
        <authorList>
            <person name="Meier V. D."/>
        </authorList>
    </citation>
    <scope>NUCLEOTIDE SEQUENCE</scope>
    <source>
        <strain evidence="2">AVDCRST_MAG73</strain>
    </source>
</reference>
<dbReference type="AlphaFoldDB" id="A0A6J4UBD9"/>
<feature type="non-terminal residue" evidence="2">
    <location>
        <position position="1"/>
    </location>
</feature>
<feature type="compositionally biased region" description="Basic and acidic residues" evidence="1">
    <location>
        <begin position="1"/>
        <end position="16"/>
    </location>
</feature>